<evidence type="ECO:0000313" key="8">
    <source>
        <dbReference type="Proteomes" id="UP000198287"/>
    </source>
</evidence>
<dbReference type="Pfam" id="PF00069">
    <property type="entry name" value="Pkinase"/>
    <property type="match status" value="1"/>
</dbReference>
<evidence type="ECO:0000313" key="7">
    <source>
        <dbReference type="EMBL" id="OXA65111.1"/>
    </source>
</evidence>
<evidence type="ECO:0000256" key="4">
    <source>
        <dbReference type="ARBA" id="ARBA00022840"/>
    </source>
</evidence>
<sequence length="358" mass="39566">MENEQVITAASSPTEGDQCQTPKQARHKRVAILQGAEGGKSPALQVPASPLLKMLGYGSGVGVFVLERSPKTSGELRSPWAIKKVQKLRNTSKQLFSDRIEFEADILKTLIHPNIIGYRGFSKVDGKPVLAMEKAPRSLGDIIVERMEDLSIVGGGDGDGDDNDCFVDPFPPQQIHKVALDIAKAMEYLHKEAKIIHGDIKSANVLIFDNFAVAKLCDFGVSRRINNDGEVDEGYAGTDMWMPMEAVLRKNGDNKWPITSKSDIYPFALTIYEMISLKPPHLPTVEDSFLDDMQTDADDSFFDNLLTKSLGKRPVLPDIEFDDSYNLILALFYCCTEEDPNLRPDSTDVVKLLASDTA</sequence>
<dbReference type="GO" id="GO:0004674">
    <property type="term" value="F:protein serine/threonine kinase activity"/>
    <property type="evidence" value="ECO:0007669"/>
    <property type="project" value="TreeGrafter"/>
</dbReference>
<dbReference type="PANTHER" id="PTHR43289">
    <property type="entry name" value="MITOGEN-ACTIVATED PROTEIN KINASE KINASE KINASE 20-RELATED"/>
    <property type="match status" value="1"/>
</dbReference>
<proteinExistence type="predicted"/>
<evidence type="ECO:0000256" key="3">
    <source>
        <dbReference type="ARBA" id="ARBA00022777"/>
    </source>
</evidence>
<keyword evidence="1" id="KW-0808">Transferase</keyword>
<name>A0A226F7C6_FOLCA</name>
<reference evidence="7 8" key="1">
    <citation type="submission" date="2015-12" db="EMBL/GenBank/DDBJ databases">
        <title>The genome of Folsomia candida.</title>
        <authorList>
            <person name="Faddeeva A."/>
            <person name="Derks M.F."/>
            <person name="Anvar Y."/>
            <person name="Smit S."/>
            <person name="Van Straalen N."/>
            <person name="Roelofs D."/>
        </authorList>
    </citation>
    <scope>NUCLEOTIDE SEQUENCE [LARGE SCALE GENOMIC DNA]</scope>
    <source>
        <strain evidence="7 8">VU population</strain>
        <tissue evidence="7">Whole body</tissue>
    </source>
</reference>
<organism evidence="7 8">
    <name type="scientific">Folsomia candida</name>
    <name type="common">Springtail</name>
    <dbReference type="NCBI Taxonomy" id="158441"/>
    <lineage>
        <taxon>Eukaryota</taxon>
        <taxon>Metazoa</taxon>
        <taxon>Ecdysozoa</taxon>
        <taxon>Arthropoda</taxon>
        <taxon>Hexapoda</taxon>
        <taxon>Collembola</taxon>
        <taxon>Entomobryomorpha</taxon>
        <taxon>Isotomoidea</taxon>
        <taxon>Isotomidae</taxon>
        <taxon>Proisotominae</taxon>
        <taxon>Folsomia</taxon>
    </lineage>
</organism>
<dbReference type="SMART" id="SM00220">
    <property type="entry name" value="S_TKc"/>
    <property type="match status" value="1"/>
</dbReference>
<dbReference type="PROSITE" id="PS00108">
    <property type="entry name" value="PROTEIN_KINASE_ST"/>
    <property type="match status" value="1"/>
</dbReference>
<dbReference type="OrthoDB" id="4062651at2759"/>
<dbReference type="InterPro" id="IPR008271">
    <property type="entry name" value="Ser/Thr_kinase_AS"/>
</dbReference>
<dbReference type="OMA" id="TIYEMIS"/>
<keyword evidence="2" id="KW-0547">Nucleotide-binding</keyword>
<dbReference type="EMBL" id="LNIX01000001">
    <property type="protein sequence ID" value="OXA65111.1"/>
    <property type="molecule type" value="Genomic_DNA"/>
</dbReference>
<dbReference type="PROSITE" id="PS50011">
    <property type="entry name" value="PROTEIN_KINASE_DOM"/>
    <property type="match status" value="1"/>
</dbReference>
<evidence type="ECO:0000256" key="2">
    <source>
        <dbReference type="ARBA" id="ARBA00022741"/>
    </source>
</evidence>
<dbReference type="Proteomes" id="UP000198287">
    <property type="component" value="Unassembled WGS sequence"/>
</dbReference>
<dbReference type="Gene3D" id="3.30.200.20">
    <property type="entry name" value="Phosphorylase Kinase, domain 1"/>
    <property type="match status" value="1"/>
</dbReference>
<comment type="caution">
    <text evidence="7">The sequence shown here is derived from an EMBL/GenBank/DDBJ whole genome shotgun (WGS) entry which is preliminary data.</text>
</comment>
<evidence type="ECO:0000256" key="1">
    <source>
        <dbReference type="ARBA" id="ARBA00022679"/>
    </source>
</evidence>
<gene>
    <name evidence="7" type="ORF">Fcan01_03387</name>
</gene>
<protein>
    <submittedName>
        <fullName evidence="7">Lymphokine-activated killer T-cell-originated protein kinase</fullName>
    </submittedName>
</protein>
<dbReference type="GO" id="GO:0005524">
    <property type="term" value="F:ATP binding"/>
    <property type="evidence" value="ECO:0007669"/>
    <property type="project" value="UniProtKB-KW"/>
</dbReference>
<feature type="domain" description="Protein kinase" evidence="6">
    <location>
        <begin position="49"/>
        <end position="358"/>
    </location>
</feature>
<dbReference type="SUPFAM" id="SSF56112">
    <property type="entry name" value="Protein kinase-like (PK-like)"/>
    <property type="match status" value="1"/>
</dbReference>
<dbReference type="STRING" id="158441.A0A226F7C6"/>
<dbReference type="InterPro" id="IPR011009">
    <property type="entry name" value="Kinase-like_dom_sf"/>
</dbReference>
<feature type="compositionally biased region" description="Polar residues" evidence="5">
    <location>
        <begin position="1"/>
        <end position="23"/>
    </location>
</feature>
<feature type="region of interest" description="Disordered" evidence="5">
    <location>
        <begin position="1"/>
        <end position="24"/>
    </location>
</feature>
<evidence type="ECO:0000259" key="6">
    <source>
        <dbReference type="PROSITE" id="PS50011"/>
    </source>
</evidence>
<keyword evidence="3 7" id="KW-0418">Kinase</keyword>
<keyword evidence="8" id="KW-1185">Reference proteome</keyword>
<dbReference type="AlphaFoldDB" id="A0A226F7C6"/>
<dbReference type="PANTHER" id="PTHR43289:SF14">
    <property type="entry name" value="LYMPHOKINE-ACTIVATED KILLER T-CELL-ORIGINATED PROTEIN KINASE"/>
    <property type="match status" value="1"/>
</dbReference>
<keyword evidence="4" id="KW-0067">ATP-binding</keyword>
<dbReference type="Gene3D" id="1.10.510.10">
    <property type="entry name" value="Transferase(Phosphotransferase) domain 1"/>
    <property type="match status" value="1"/>
</dbReference>
<accession>A0A226F7C6</accession>
<evidence type="ECO:0000256" key="5">
    <source>
        <dbReference type="SAM" id="MobiDB-lite"/>
    </source>
</evidence>
<dbReference type="InterPro" id="IPR000719">
    <property type="entry name" value="Prot_kinase_dom"/>
</dbReference>